<proteinExistence type="inferred from homology"/>
<dbReference type="InterPro" id="IPR036514">
    <property type="entry name" value="SGNH_hydro_sf"/>
</dbReference>
<dbReference type="PANTHER" id="PTHR22835:SF659">
    <property type="entry name" value="GDSL LIPASE_ACYLHYDROLASE, PUTATIVE (AFU_ORTHOLOGUE AFUA_2G00510)-RELATED"/>
    <property type="match status" value="1"/>
</dbReference>
<evidence type="ECO:0000256" key="2">
    <source>
        <dbReference type="SAM" id="SignalP"/>
    </source>
</evidence>
<dbReference type="OrthoDB" id="1600564at2759"/>
<dbReference type="CDD" id="cd01846">
    <property type="entry name" value="fatty_acyltransferase_like"/>
    <property type="match status" value="1"/>
</dbReference>
<dbReference type="PANTHER" id="PTHR22835">
    <property type="entry name" value="ZINC FINGER FYVE DOMAIN CONTAINING PROTEIN"/>
    <property type="match status" value="1"/>
</dbReference>
<sequence length="295" mass="33757">MRSFITINIIIMCLIQLSLETSIWTTFDNIIVFGDSYSDNGNVYALTNESCPPSPYYKGRFSNGKVWIEYLTMKYHVNLIDKAFGSATSDNDLVPGHILWNDVDYPVPGIKQQIDFFINSHPNQSYDKTLFVMGYFGNDYRYTNNGINPSVVVSSLISSASQLVNYLKAKIILIPSIPLLPNSTQNLTFTNHNKVLKIQLDLFSVEHPDVEVLLYPFDEVLLKLENSDDLLEKLNITNIFNGCVSYKDAFSVCENPENYMFWDEVHLTTKVYEYIANDVYNWFNLTGVTDYLSEA</sequence>
<keyword evidence="4" id="KW-1185">Reference proteome</keyword>
<dbReference type="Proteomes" id="UP000439903">
    <property type="component" value="Unassembled WGS sequence"/>
</dbReference>
<dbReference type="SUPFAM" id="SSF52266">
    <property type="entry name" value="SGNH hydrolase"/>
    <property type="match status" value="1"/>
</dbReference>
<dbReference type="Gene3D" id="3.40.50.1110">
    <property type="entry name" value="SGNH hydrolase"/>
    <property type="match status" value="1"/>
</dbReference>
<protein>
    <submittedName>
        <fullName evidence="3">Gdsl family lipase</fullName>
    </submittedName>
</protein>
<keyword evidence="2" id="KW-0732">Signal</keyword>
<dbReference type="AlphaFoldDB" id="A0A8H3WUC8"/>
<reference evidence="3 4" key="1">
    <citation type="journal article" date="2019" name="Environ. Microbiol.">
        <title>At the nexus of three kingdoms: the genome of the mycorrhizal fungus Gigaspora margarita provides insights into plant, endobacterial and fungal interactions.</title>
        <authorList>
            <person name="Venice F."/>
            <person name="Ghignone S."/>
            <person name="Salvioli di Fossalunga A."/>
            <person name="Amselem J."/>
            <person name="Novero M."/>
            <person name="Xianan X."/>
            <person name="Sedzielewska Toro K."/>
            <person name="Morin E."/>
            <person name="Lipzen A."/>
            <person name="Grigoriev I.V."/>
            <person name="Henrissat B."/>
            <person name="Martin F.M."/>
            <person name="Bonfante P."/>
        </authorList>
    </citation>
    <scope>NUCLEOTIDE SEQUENCE [LARGE SCALE GENOMIC DNA]</scope>
    <source>
        <strain evidence="3 4">BEG34</strain>
    </source>
</reference>
<comment type="caution">
    <text evidence="3">The sequence shown here is derived from an EMBL/GenBank/DDBJ whole genome shotgun (WGS) entry which is preliminary data.</text>
</comment>
<feature type="signal peptide" evidence="2">
    <location>
        <begin position="1"/>
        <end position="20"/>
    </location>
</feature>
<organism evidence="3 4">
    <name type="scientific">Gigaspora margarita</name>
    <dbReference type="NCBI Taxonomy" id="4874"/>
    <lineage>
        <taxon>Eukaryota</taxon>
        <taxon>Fungi</taxon>
        <taxon>Fungi incertae sedis</taxon>
        <taxon>Mucoromycota</taxon>
        <taxon>Glomeromycotina</taxon>
        <taxon>Glomeromycetes</taxon>
        <taxon>Diversisporales</taxon>
        <taxon>Gigasporaceae</taxon>
        <taxon>Gigaspora</taxon>
    </lineage>
</organism>
<gene>
    <name evidence="3" type="ORF">F8M41_016583</name>
</gene>
<evidence type="ECO:0000313" key="4">
    <source>
        <dbReference type="Proteomes" id="UP000439903"/>
    </source>
</evidence>
<name>A0A8H3WUC8_GIGMA</name>
<dbReference type="Pfam" id="PF00657">
    <property type="entry name" value="Lipase_GDSL"/>
    <property type="match status" value="1"/>
</dbReference>
<feature type="chain" id="PRO_5034867869" evidence="2">
    <location>
        <begin position="21"/>
        <end position="295"/>
    </location>
</feature>
<dbReference type="EMBL" id="WTPW01003620">
    <property type="protein sequence ID" value="KAF0336821.1"/>
    <property type="molecule type" value="Genomic_DNA"/>
</dbReference>
<comment type="similarity">
    <text evidence="1">Belongs to the 'GDSL' lipolytic enzyme family.</text>
</comment>
<evidence type="ECO:0000313" key="3">
    <source>
        <dbReference type="EMBL" id="KAF0336821.1"/>
    </source>
</evidence>
<dbReference type="GO" id="GO:0016788">
    <property type="term" value="F:hydrolase activity, acting on ester bonds"/>
    <property type="evidence" value="ECO:0007669"/>
    <property type="project" value="InterPro"/>
</dbReference>
<dbReference type="InterPro" id="IPR001087">
    <property type="entry name" value="GDSL"/>
</dbReference>
<evidence type="ECO:0000256" key="1">
    <source>
        <dbReference type="ARBA" id="ARBA00008668"/>
    </source>
</evidence>
<accession>A0A8H3WUC8</accession>